<keyword evidence="4" id="KW-1185">Reference proteome</keyword>
<dbReference type="InterPro" id="IPR011010">
    <property type="entry name" value="DNA_brk_join_enz"/>
</dbReference>
<dbReference type="InterPro" id="IPR010998">
    <property type="entry name" value="Integrase_recombinase_N"/>
</dbReference>
<evidence type="ECO:0000313" key="3">
    <source>
        <dbReference type="EMBL" id="KAK7467739.1"/>
    </source>
</evidence>
<evidence type="ECO:0000256" key="2">
    <source>
        <dbReference type="ARBA" id="ARBA00023172"/>
    </source>
</evidence>
<reference evidence="3 4" key="1">
    <citation type="journal article" date="2023" name="Sci. Data">
        <title>Genome assembly of the Korean intertidal mud-creeper Batillaria attramentaria.</title>
        <authorList>
            <person name="Patra A.K."/>
            <person name="Ho P.T."/>
            <person name="Jun S."/>
            <person name="Lee S.J."/>
            <person name="Kim Y."/>
            <person name="Won Y.J."/>
        </authorList>
    </citation>
    <scope>NUCLEOTIDE SEQUENCE [LARGE SCALE GENOMIC DNA]</scope>
    <source>
        <strain evidence="3">Wonlab-2016</strain>
    </source>
</reference>
<dbReference type="InterPro" id="IPR052925">
    <property type="entry name" value="Phage_Integrase-like_Recomb"/>
</dbReference>
<organism evidence="3 4">
    <name type="scientific">Batillaria attramentaria</name>
    <dbReference type="NCBI Taxonomy" id="370345"/>
    <lineage>
        <taxon>Eukaryota</taxon>
        <taxon>Metazoa</taxon>
        <taxon>Spiralia</taxon>
        <taxon>Lophotrochozoa</taxon>
        <taxon>Mollusca</taxon>
        <taxon>Gastropoda</taxon>
        <taxon>Caenogastropoda</taxon>
        <taxon>Sorbeoconcha</taxon>
        <taxon>Cerithioidea</taxon>
        <taxon>Batillariidae</taxon>
        <taxon>Batillaria</taxon>
    </lineage>
</organism>
<accession>A0ABD0JA27</accession>
<keyword evidence="2" id="KW-0233">DNA recombination</keyword>
<comment type="caution">
    <text evidence="3">The sequence shown here is derived from an EMBL/GenBank/DDBJ whole genome shotgun (WGS) entry which is preliminary data.</text>
</comment>
<name>A0ABD0JA27_9CAEN</name>
<keyword evidence="1" id="KW-0238">DNA-binding</keyword>
<dbReference type="PANTHER" id="PTHR34605">
    <property type="entry name" value="PHAGE_INTEGRASE DOMAIN-CONTAINING PROTEIN"/>
    <property type="match status" value="1"/>
</dbReference>
<dbReference type="Gene3D" id="1.10.150.130">
    <property type="match status" value="1"/>
</dbReference>
<dbReference type="GO" id="GO:0006310">
    <property type="term" value="P:DNA recombination"/>
    <property type="evidence" value="ECO:0007669"/>
    <property type="project" value="UniProtKB-KW"/>
</dbReference>
<dbReference type="SUPFAM" id="SSF47823">
    <property type="entry name" value="lambda integrase-like, N-terminal domain"/>
    <property type="match status" value="1"/>
</dbReference>
<proteinExistence type="predicted"/>
<dbReference type="PANTHER" id="PTHR34605:SF5">
    <property type="entry name" value="INTEGRASE_RECOMBINASE XERD HOMOLOG"/>
    <property type="match status" value="1"/>
</dbReference>
<dbReference type="AlphaFoldDB" id="A0ABD0JA27"/>
<dbReference type="EMBL" id="JACVVK020000542">
    <property type="protein sequence ID" value="KAK7467739.1"/>
    <property type="molecule type" value="Genomic_DNA"/>
</dbReference>
<dbReference type="GO" id="GO:0003677">
    <property type="term" value="F:DNA binding"/>
    <property type="evidence" value="ECO:0007669"/>
    <property type="project" value="UniProtKB-KW"/>
</dbReference>
<evidence type="ECO:0000313" key="4">
    <source>
        <dbReference type="Proteomes" id="UP001519460"/>
    </source>
</evidence>
<dbReference type="Proteomes" id="UP001519460">
    <property type="component" value="Unassembled WGS sequence"/>
</dbReference>
<dbReference type="Gene3D" id="1.10.443.10">
    <property type="entry name" value="Intergrase catalytic core"/>
    <property type="match status" value="1"/>
</dbReference>
<gene>
    <name evidence="3" type="ORF">BaRGS_00037047</name>
</gene>
<dbReference type="SUPFAM" id="SSF56349">
    <property type="entry name" value="DNA breaking-rejoining enzymes"/>
    <property type="match status" value="1"/>
</dbReference>
<evidence type="ECO:0000256" key="1">
    <source>
        <dbReference type="ARBA" id="ARBA00023125"/>
    </source>
</evidence>
<sequence>MEFCNKLGIPPVPVTEREVALFATYLARRLKPSSVRQYINIVRIMHLEAGLGHPFEQSWLVKTTLRGIDREKGREVVRKSPMTPSLLLAIKNQLNLTLPMDAVFWAACLVMFFGLLRRSNLFSDAKGFQADKQLTRDCFLIEQDSHCITVLVKWSKNNQFRERVHKVNLPVLEPHPLCPVAAVVSAFRLQGPQAPSSPAFSLTATAFARRLRYLVAGRTDISSHSFRRGGATWALSCGVPGEVIKVMGDWKSSAYLAYVDQIPQLTLDYYRTKMCTNLPTA</sequence>
<dbReference type="InterPro" id="IPR013762">
    <property type="entry name" value="Integrase-like_cat_sf"/>
</dbReference>
<protein>
    <submittedName>
        <fullName evidence="3">Uncharacterized protein</fullName>
    </submittedName>
</protein>